<dbReference type="Gene3D" id="1.10.510.10">
    <property type="entry name" value="Transferase(Phosphotransferase) domain 1"/>
    <property type="match status" value="1"/>
</dbReference>
<dbReference type="PROSITE" id="PS50011">
    <property type="entry name" value="PROTEIN_KINASE_DOM"/>
    <property type="match status" value="1"/>
</dbReference>
<dbReference type="InterPro" id="IPR050647">
    <property type="entry name" value="Plant_LRR-RLKs"/>
</dbReference>
<dbReference type="GO" id="GO:0004672">
    <property type="term" value="F:protein kinase activity"/>
    <property type="evidence" value="ECO:0007669"/>
    <property type="project" value="InterPro"/>
</dbReference>
<protein>
    <submittedName>
        <fullName evidence="4">5331_t:CDS:1</fullName>
    </submittedName>
</protein>
<dbReference type="GO" id="GO:0005524">
    <property type="term" value="F:ATP binding"/>
    <property type="evidence" value="ECO:0007669"/>
    <property type="project" value="InterPro"/>
</dbReference>
<sequence length="584" mass="68366">FFEEEYWCMHMHFNEINDNVKKITRNHEIDKFIWKAQQRNKDLKWINLREFFDTKCSAKGGFEAVFSGKWKNDLIIQALPTDIFNVNFPIQNTMIALKSLENSKICSICNEKGFIGYQCLKDGCKNLKRNVDFSCLLCISTNIRLKTILCKTCNPTGIGLCVECFGDEFFEEEYWCMHMHFNEINDDVKKITRNHEIDKFIWKEKQRNKDLKWINLREFFEDYIKHPIINTKFALKDLENSKICSICNAKGFIGYQCLKDGCKNLKRNVDFSCLSCISTNIRLKSILCKTCNPTGIGLCLECYGGEEKYWCIHLDFKGINEDLEKRTGNYEMDKFIWETNQKVKDLEWIDFNDFFDIKYLAKGGFATVYSANWRSGRDSQVALKCLENSKNFSKEFLNELYAYYECIGKSEKGITCYGISFYPEKNQLVLVLKYAEKGNIRQYLQNERQNLNWYRRVQLLEGIIENLKLIHSKNYIHRDIHSGNVLKGRLVLQSYITDLGLSRPVEEDDIDENERDRSRLNHDSLRQEIYPGVDASISHYVSTVHSCDTLRTEVHPGAIYTSRFISYAITDQSNASFVSGSNRI</sequence>
<keyword evidence="5" id="KW-1185">Reference proteome</keyword>
<dbReference type="EMBL" id="CAJVPS010008775">
    <property type="protein sequence ID" value="CAG8645569.1"/>
    <property type="molecule type" value="Genomic_DNA"/>
</dbReference>
<name>A0A9N9DMJ4_9GLOM</name>
<dbReference type="Proteomes" id="UP000789508">
    <property type="component" value="Unassembled WGS sequence"/>
</dbReference>
<evidence type="ECO:0000259" key="3">
    <source>
        <dbReference type="PROSITE" id="PS50011"/>
    </source>
</evidence>
<evidence type="ECO:0000313" key="4">
    <source>
        <dbReference type="EMBL" id="CAG8645569.1"/>
    </source>
</evidence>
<accession>A0A9N9DMJ4</accession>
<evidence type="ECO:0000256" key="2">
    <source>
        <dbReference type="ARBA" id="ARBA00022737"/>
    </source>
</evidence>
<dbReference type="AlphaFoldDB" id="A0A9N9DMJ4"/>
<dbReference type="Pfam" id="PF07714">
    <property type="entry name" value="PK_Tyr_Ser-Thr"/>
    <property type="match status" value="1"/>
</dbReference>
<dbReference type="InterPro" id="IPR001245">
    <property type="entry name" value="Ser-Thr/Tyr_kinase_cat_dom"/>
</dbReference>
<feature type="non-terminal residue" evidence="4">
    <location>
        <position position="1"/>
    </location>
</feature>
<reference evidence="4" key="1">
    <citation type="submission" date="2021-06" db="EMBL/GenBank/DDBJ databases">
        <authorList>
            <person name="Kallberg Y."/>
            <person name="Tangrot J."/>
            <person name="Rosling A."/>
        </authorList>
    </citation>
    <scope>NUCLEOTIDE SEQUENCE</scope>
    <source>
        <strain evidence="4">FL130A</strain>
    </source>
</reference>
<evidence type="ECO:0000313" key="5">
    <source>
        <dbReference type="Proteomes" id="UP000789508"/>
    </source>
</evidence>
<dbReference type="OrthoDB" id="543442at2759"/>
<dbReference type="PANTHER" id="PTHR48056">
    <property type="entry name" value="LRR RECEPTOR-LIKE SERINE/THREONINE-PROTEIN KINASE-RELATED"/>
    <property type="match status" value="1"/>
</dbReference>
<feature type="domain" description="Protein kinase" evidence="3">
    <location>
        <begin position="354"/>
        <end position="584"/>
    </location>
</feature>
<dbReference type="CDD" id="cd00180">
    <property type="entry name" value="PKc"/>
    <property type="match status" value="1"/>
</dbReference>
<keyword evidence="2" id="KW-0677">Repeat</keyword>
<organism evidence="4 5">
    <name type="scientific">Ambispora leptoticha</name>
    <dbReference type="NCBI Taxonomy" id="144679"/>
    <lineage>
        <taxon>Eukaryota</taxon>
        <taxon>Fungi</taxon>
        <taxon>Fungi incertae sedis</taxon>
        <taxon>Mucoromycota</taxon>
        <taxon>Glomeromycotina</taxon>
        <taxon>Glomeromycetes</taxon>
        <taxon>Archaeosporales</taxon>
        <taxon>Ambisporaceae</taxon>
        <taxon>Ambispora</taxon>
    </lineage>
</organism>
<dbReference type="InterPro" id="IPR000719">
    <property type="entry name" value="Prot_kinase_dom"/>
</dbReference>
<comment type="caution">
    <text evidence="4">The sequence shown here is derived from an EMBL/GenBank/DDBJ whole genome shotgun (WGS) entry which is preliminary data.</text>
</comment>
<dbReference type="InterPro" id="IPR011009">
    <property type="entry name" value="Kinase-like_dom_sf"/>
</dbReference>
<dbReference type="SMART" id="SM00220">
    <property type="entry name" value="S_TKc"/>
    <property type="match status" value="1"/>
</dbReference>
<evidence type="ECO:0000256" key="1">
    <source>
        <dbReference type="ARBA" id="ARBA00022614"/>
    </source>
</evidence>
<proteinExistence type="predicted"/>
<keyword evidence="1" id="KW-0433">Leucine-rich repeat</keyword>
<dbReference type="SUPFAM" id="SSF56112">
    <property type="entry name" value="Protein kinase-like (PK-like)"/>
    <property type="match status" value="1"/>
</dbReference>
<gene>
    <name evidence="4" type="ORF">ALEPTO_LOCUS9853</name>
</gene>